<dbReference type="Pfam" id="PF03000">
    <property type="entry name" value="NPH3"/>
    <property type="match status" value="1"/>
</dbReference>
<dbReference type="InterPro" id="IPR000210">
    <property type="entry name" value="BTB/POZ_dom"/>
</dbReference>
<dbReference type="EMBL" id="OOIL02000001">
    <property type="protein sequence ID" value="VFQ58407.1"/>
    <property type="molecule type" value="Genomic_DNA"/>
</dbReference>
<dbReference type="OrthoDB" id="624345at2759"/>
<dbReference type="GO" id="GO:0016567">
    <property type="term" value="P:protein ubiquitination"/>
    <property type="evidence" value="ECO:0007669"/>
    <property type="project" value="UniProtKB-UniPathway"/>
</dbReference>
<feature type="domain" description="NPH3" evidence="6">
    <location>
        <begin position="222"/>
        <end position="503"/>
    </location>
</feature>
<evidence type="ECO:0000256" key="2">
    <source>
        <dbReference type="ARBA" id="ARBA00022786"/>
    </source>
</evidence>
<evidence type="ECO:0008006" key="9">
    <source>
        <dbReference type="Google" id="ProtNLM"/>
    </source>
</evidence>
<dbReference type="UniPathway" id="UPA00143"/>
<dbReference type="AlphaFoldDB" id="A0A484K541"/>
<accession>A0A484K541</accession>
<feature type="coiled-coil region" evidence="4">
    <location>
        <begin position="545"/>
        <end position="579"/>
    </location>
</feature>
<organism evidence="7 8">
    <name type="scientific">Cuscuta campestris</name>
    <dbReference type="NCBI Taxonomy" id="132261"/>
    <lineage>
        <taxon>Eukaryota</taxon>
        <taxon>Viridiplantae</taxon>
        <taxon>Streptophyta</taxon>
        <taxon>Embryophyta</taxon>
        <taxon>Tracheophyta</taxon>
        <taxon>Spermatophyta</taxon>
        <taxon>Magnoliopsida</taxon>
        <taxon>eudicotyledons</taxon>
        <taxon>Gunneridae</taxon>
        <taxon>Pentapetalae</taxon>
        <taxon>asterids</taxon>
        <taxon>lamiids</taxon>
        <taxon>Solanales</taxon>
        <taxon>Convolvulaceae</taxon>
        <taxon>Cuscuteae</taxon>
        <taxon>Cuscuta</taxon>
        <taxon>Cuscuta subgen. Grammica</taxon>
        <taxon>Cuscuta sect. Cleistogrammica</taxon>
    </lineage>
</organism>
<dbReference type="InterPro" id="IPR043454">
    <property type="entry name" value="NPH3/RPT2-like"/>
</dbReference>
<evidence type="ECO:0000256" key="1">
    <source>
        <dbReference type="ARBA" id="ARBA00004906"/>
    </source>
</evidence>
<dbReference type="SUPFAM" id="SSF54695">
    <property type="entry name" value="POZ domain"/>
    <property type="match status" value="1"/>
</dbReference>
<dbReference type="InterPro" id="IPR011333">
    <property type="entry name" value="SKP1/BTB/POZ_sf"/>
</dbReference>
<evidence type="ECO:0000313" key="7">
    <source>
        <dbReference type="EMBL" id="VFQ58407.1"/>
    </source>
</evidence>
<evidence type="ECO:0000259" key="6">
    <source>
        <dbReference type="PROSITE" id="PS51649"/>
    </source>
</evidence>
<evidence type="ECO:0000259" key="5">
    <source>
        <dbReference type="PROSITE" id="PS50097"/>
    </source>
</evidence>
<dbReference type="PROSITE" id="PS51649">
    <property type="entry name" value="NPH3"/>
    <property type="match status" value="1"/>
</dbReference>
<dbReference type="InterPro" id="IPR027356">
    <property type="entry name" value="NPH3_dom"/>
</dbReference>
<evidence type="ECO:0000256" key="3">
    <source>
        <dbReference type="PROSITE-ProRule" id="PRU00982"/>
    </source>
</evidence>
<comment type="similarity">
    <text evidence="3">Belongs to the NPH3 family.</text>
</comment>
<feature type="domain" description="BTB" evidence="5">
    <location>
        <begin position="21"/>
        <end position="106"/>
    </location>
</feature>
<evidence type="ECO:0000313" key="8">
    <source>
        <dbReference type="Proteomes" id="UP000595140"/>
    </source>
</evidence>
<dbReference type="Gene3D" id="3.30.710.10">
    <property type="entry name" value="Potassium Channel Kv1.1, Chain A"/>
    <property type="match status" value="1"/>
</dbReference>
<protein>
    <recommendedName>
        <fullName evidence="9">NPH3 domain-containing protein</fullName>
    </recommendedName>
</protein>
<keyword evidence="2" id="KW-0833">Ubl conjugation pathway</keyword>
<comment type="pathway">
    <text evidence="1">Protein modification; protein ubiquitination.</text>
</comment>
<proteinExistence type="inferred from homology"/>
<evidence type="ECO:0000256" key="4">
    <source>
        <dbReference type="SAM" id="Coils"/>
    </source>
</evidence>
<dbReference type="PROSITE" id="PS50097">
    <property type="entry name" value="BTB"/>
    <property type="match status" value="1"/>
</dbReference>
<keyword evidence="8" id="KW-1185">Reference proteome</keyword>
<dbReference type="PANTHER" id="PTHR32370">
    <property type="entry name" value="OS12G0117600 PROTEIN"/>
    <property type="match status" value="1"/>
</dbReference>
<sequence length="839" mass="94073">MYSENPSPKAQAWFCATGLPSDVTIQVDDMTFHLHKFPLMSKSRKIHDLITEQETRLRRDGDGGGEIEEEVVEFQCHISLLNFPGGLEAFEAAAKFCYGVKIDLSASNVALLRCAGEYLGMTEEYSGENLVSKTEMFFSLTVLKSVRDSIKTLNSCEKLLPMAETLEIVPRCIDAIAAGASSGDPSLLGWPVSDRGANRPFWNGVEGSTRRKGASRGGGATDSWWEELGHLSLHLFNRLISAMKDRDLNPDVMENCLISYAKRNIPGLSRSARRPSSSSIPTENEQREILEAIISNLPTEKSSISSSATRILFGLLRSANILDVSEICRSRLERKIGSQMEQATLDDLLIPSYSSESETLYDVDCVQRILGHFLSASEERSATNGVENDEDLHSSISASVMVVGRLIDGYLSETASDSNLTPEKFCELAVSLPEQARLFDDGLYRAVDVYLKEHPWIEEAEREKICGVMDCRKLTLEACTHAAQNDRLPLRAVVQVLFFEQLQLRHAIAGALLAADLPEDGEDDAEAGARVPGRSGAWRDAVRQNQKLRVDMDDMKARMEELERECNAMKRAIDEAGGRRDGGGGWRKKFGCKFRAQVCDSHVGAARATLPDQICLAPTQQLPRVLPRKLHHTRESDPKKQPVNLAQILKILQNFQNLAPKAEPIESSSNQALNLAEKLNDKSYAIWACKMRLAIDERGRLKHITAAPLKTDDSKYIKWRQADSTVITWILENRESDIVNQYFDYPTAWDLWKGIEATYGSGKDPLQIYDLMVKASEIKQTSQPLEKIYSQLQTVWKEIDRRRPNPMKCPEDMMIFTQIQPFAHSYILKLFALFCHLPH</sequence>
<gene>
    <name evidence="7" type="ORF">CCAM_LOCUS183</name>
</gene>
<dbReference type="Proteomes" id="UP000595140">
    <property type="component" value="Unassembled WGS sequence"/>
</dbReference>
<name>A0A484K541_9ASTE</name>
<reference evidence="7 8" key="1">
    <citation type="submission" date="2018-04" db="EMBL/GenBank/DDBJ databases">
        <authorList>
            <person name="Vogel A."/>
        </authorList>
    </citation>
    <scope>NUCLEOTIDE SEQUENCE [LARGE SCALE GENOMIC DNA]</scope>
</reference>
<keyword evidence="4" id="KW-0175">Coiled coil</keyword>